<dbReference type="Proteomes" id="UP001454036">
    <property type="component" value="Unassembled WGS sequence"/>
</dbReference>
<evidence type="ECO:0000259" key="2">
    <source>
        <dbReference type="Pfam" id="PF08787"/>
    </source>
</evidence>
<reference evidence="3 4" key="1">
    <citation type="submission" date="2024-01" db="EMBL/GenBank/DDBJ databases">
        <title>The complete chloroplast genome sequence of Lithospermum erythrorhizon: insights into the phylogenetic relationship among Boraginaceae species and the maternal lineages of purple gromwells.</title>
        <authorList>
            <person name="Okada T."/>
            <person name="Watanabe K."/>
        </authorList>
    </citation>
    <scope>NUCLEOTIDE SEQUENCE [LARGE SCALE GENOMIC DNA]</scope>
</reference>
<proteinExistence type="predicted"/>
<organism evidence="3 4">
    <name type="scientific">Lithospermum erythrorhizon</name>
    <name type="common">Purple gromwell</name>
    <name type="synonym">Lithospermum officinale var. erythrorhizon</name>
    <dbReference type="NCBI Taxonomy" id="34254"/>
    <lineage>
        <taxon>Eukaryota</taxon>
        <taxon>Viridiplantae</taxon>
        <taxon>Streptophyta</taxon>
        <taxon>Embryophyta</taxon>
        <taxon>Tracheophyta</taxon>
        <taxon>Spermatophyta</taxon>
        <taxon>Magnoliopsida</taxon>
        <taxon>eudicotyledons</taxon>
        <taxon>Gunneridae</taxon>
        <taxon>Pentapetalae</taxon>
        <taxon>asterids</taxon>
        <taxon>lamiids</taxon>
        <taxon>Boraginales</taxon>
        <taxon>Boraginaceae</taxon>
        <taxon>Boraginoideae</taxon>
        <taxon>Lithospermeae</taxon>
        <taxon>Lithospermum</taxon>
    </lineage>
</organism>
<gene>
    <name evidence="3" type="ORF">LIER_25626</name>
</gene>
<dbReference type="PANTHER" id="PTHR33681:SF13">
    <property type="entry name" value="ALGINATE LYASE 2 DOMAIN-CONTAINING PROTEIN"/>
    <property type="match status" value="1"/>
</dbReference>
<keyword evidence="4" id="KW-1185">Reference proteome</keyword>
<evidence type="ECO:0000313" key="4">
    <source>
        <dbReference type="Proteomes" id="UP001454036"/>
    </source>
</evidence>
<feature type="signal peptide" evidence="1">
    <location>
        <begin position="1"/>
        <end position="25"/>
    </location>
</feature>
<accession>A0AAV3R8P7</accession>
<protein>
    <recommendedName>
        <fullName evidence="2">Alginate lyase 2 domain-containing protein</fullName>
    </recommendedName>
</protein>
<dbReference type="InterPro" id="IPR013320">
    <property type="entry name" value="ConA-like_dom_sf"/>
</dbReference>
<dbReference type="Gene3D" id="2.60.120.200">
    <property type="match status" value="1"/>
</dbReference>
<evidence type="ECO:0000256" key="1">
    <source>
        <dbReference type="SAM" id="SignalP"/>
    </source>
</evidence>
<dbReference type="EMBL" id="BAABME010007762">
    <property type="protein sequence ID" value="GAA0171643.1"/>
    <property type="molecule type" value="Genomic_DNA"/>
</dbReference>
<dbReference type="AlphaFoldDB" id="A0AAV3R8P7"/>
<sequence length="212" mass="24489">MKLSYISMFLVILTFEEIFVNICIADPIDGFTSVPFTLDLQKPYNKPIGQRYSNLGGVRRFWVFSNDKPFKLNTDTKPRTEAHVLGQDYTSGVHQFEGHVYIPRGTSGVSIMQIFGGEVSASTLQLRVYNGEIKRYREEVIESNVYNRWLRLNVIHNADEGQITIFINGVQKLEVADRGPGTKYFKFGVYTQNAPSQRMESRWRKVKIYKKM</sequence>
<keyword evidence="1" id="KW-0732">Signal</keyword>
<dbReference type="Pfam" id="PF08787">
    <property type="entry name" value="Alginate_lyase2"/>
    <property type="match status" value="1"/>
</dbReference>
<dbReference type="InterPro" id="IPR014895">
    <property type="entry name" value="Alginate_lyase_2"/>
</dbReference>
<comment type="caution">
    <text evidence="3">The sequence shown here is derived from an EMBL/GenBank/DDBJ whole genome shotgun (WGS) entry which is preliminary data.</text>
</comment>
<dbReference type="SUPFAM" id="SSF49899">
    <property type="entry name" value="Concanavalin A-like lectins/glucanases"/>
    <property type="match status" value="1"/>
</dbReference>
<name>A0AAV3R8P7_LITER</name>
<evidence type="ECO:0000313" key="3">
    <source>
        <dbReference type="EMBL" id="GAA0171643.1"/>
    </source>
</evidence>
<feature type="domain" description="Alginate lyase 2" evidence="2">
    <location>
        <begin position="38"/>
        <end position="209"/>
    </location>
</feature>
<feature type="chain" id="PRO_5043797416" description="Alginate lyase 2 domain-containing protein" evidence="1">
    <location>
        <begin position="26"/>
        <end position="212"/>
    </location>
</feature>
<dbReference type="PANTHER" id="PTHR33681">
    <property type="entry name" value="BINDING PROTEIN, PUTATIVE, EXPRESSED-RELATED"/>
    <property type="match status" value="1"/>
</dbReference>